<evidence type="ECO:0000256" key="8">
    <source>
        <dbReference type="SAM" id="Phobius"/>
    </source>
</evidence>
<dbReference type="GO" id="GO:0005886">
    <property type="term" value="C:plasma membrane"/>
    <property type="evidence" value="ECO:0007669"/>
    <property type="project" value="UniProtKB-SubCell"/>
</dbReference>
<dbReference type="NCBIfam" id="TIGR04156">
    <property type="entry name" value="cyanoexo_CrtB"/>
    <property type="match status" value="1"/>
</dbReference>
<keyword evidence="4 8" id="KW-0812">Transmembrane</keyword>
<dbReference type="RefSeq" id="WP_013323790.1">
    <property type="nucleotide sequence ID" value="NC_014501.1"/>
</dbReference>
<feature type="transmembrane region" description="Helical" evidence="8">
    <location>
        <begin position="147"/>
        <end position="166"/>
    </location>
</feature>
<name>E0UI70_GLOV7</name>
<evidence type="ECO:0000313" key="9">
    <source>
        <dbReference type="EMBL" id="ADN15722.1"/>
    </source>
</evidence>
<gene>
    <name evidence="9" type="ordered locus">Cyan7822_3787</name>
</gene>
<keyword evidence="10" id="KW-1185">Reference proteome</keyword>
<feature type="transmembrane region" description="Helical" evidence="8">
    <location>
        <begin position="114"/>
        <end position="135"/>
    </location>
</feature>
<dbReference type="KEGG" id="cyj:Cyan7822_3787"/>
<protein>
    <submittedName>
        <fullName evidence="9">Eight transmembrane protein EpsH</fullName>
    </submittedName>
</protein>
<dbReference type="InterPro" id="IPR026492">
    <property type="entry name" value="Cyanoexo_CrtB"/>
</dbReference>
<dbReference type="EMBL" id="CP002198">
    <property type="protein sequence ID" value="ADN15722.1"/>
    <property type="molecule type" value="Genomic_DNA"/>
</dbReference>
<dbReference type="InterPro" id="IPR013426">
    <property type="entry name" value="EpsH-like"/>
</dbReference>
<keyword evidence="2" id="KW-1003">Cell membrane</keyword>
<sequence>MNIGETNLTFKKNLLPLSIVALMVLLYGPIIWHWYDGWANKSINIEHEYFSHGLIGLPYAVSIVWIERHQWQKLKNNHHPLGGILLGLAAAFYLTGNPTWVNLSFPVMLTGICLWLKGIPGLKLLWFPLLLVLLATPNPAPYLITPYTLPLQQFIAGVAGFILMQFGFNVSVDGIYLAVDGKSVEVAPYCAGLKMLFTSLYVSLLLVHWTGTLKNVKKVIFMLIGAGGISIIANIIRNSLLSIFHGTGQEDKFIFLHEGSGGDIYSVIMLMMIIVLFHISPNFEAKPKLEFESKTDKINE</sequence>
<feature type="transmembrane region" description="Helical" evidence="8">
    <location>
        <begin position="14"/>
        <end position="34"/>
    </location>
</feature>
<feature type="transmembrane region" description="Helical" evidence="8">
    <location>
        <begin position="264"/>
        <end position="283"/>
    </location>
</feature>
<evidence type="ECO:0000256" key="1">
    <source>
        <dbReference type="ARBA" id="ARBA00004651"/>
    </source>
</evidence>
<evidence type="ECO:0000256" key="7">
    <source>
        <dbReference type="ARBA" id="ARBA00023136"/>
    </source>
</evidence>
<dbReference type="OrthoDB" id="505165at2"/>
<feature type="transmembrane region" description="Helical" evidence="8">
    <location>
        <begin position="186"/>
        <end position="207"/>
    </location>
</feature>
<accession>E0UI70</accession>
<feature type="transmembrane region" description="Helical" evidence="8">
    <location>
        <begin position="49"/>
        <end position="66"/>
    </location>
</feature>
<feature type="transmembrane region" description="Helical" evidence="8">
    <location>
        <begin position="219"/>
        <end position="244"/>
    </location>
</feature>
<comment type="subcellular location">
    <subcellularLocation>
        <location evidence="1">Cell membrane</location>
        <topology evidence="1">Multi-pass membrane protein</topology>
    </subcellularLocation>
</comment>
<evidence type="ECO:0000256" key="4">
    <source>
        <dbReference type="ARBA" id="ARBA00022692"/>
    </source>
</evidence>
<dbReference type="Proteomes" id="UP000008206">
    <property type="component" value="Chromosome"/>
</dbReference>
<dbReference type="GO" id="GO:0006508">
    <property type="term" value="P:proteolysis"/>
    <property type="evidence" value="ECO:0007669"/>
    <property type="project" value="UniProtKB-KW"/>
</dbReference>
<evidence type="ECO:0000256" key="2">
    <source>
        <dbReference type="ARBA" id="ARBA00022475"/>
    </source>
</evidence>
<organism evidence="9 10">
    <name type="scientific">Gloeothece verrucosa (strain PCC 7822)</name>
    <name type="common">Cyanothece sp. (strain PCC 7822)</name>
    <dbReference type="NCBI Taxonomy" id="497965"/>
    <lineage>
        <taxon>Bacteria</taxon>
        <taxon>Bacillati</taxon>
        <taxon>Cyanobacteriota</taxon>
        <taxon>Cyanophyceae</taxon>
        <taxon>Oscillatoriophycideae</taxon>
        <taxon>Chroococcales</taxon>
        <taxon>Aphanothecaceae</taxon>
        <taxon>Gloeothece</taxon>
        <taxon>Gloeothece verrucosa</taxon>
    </lineage>
</organism>
<proteinExistence type="predicted"/>
<keyword evidence="7 8" id="KW-0472">Membrane</keyword>
<evidence type="ECO:0000256" key="5">
    <source>
        <dbReference type="ARBA" id="ARBA00022801"/>
    </source>
</evidence>
<dbReference type="NCBIfam" id="TIGR02602">
    <property type="entry name" value="8TM_EpsH"/>
    <property type="match status" value="1"/>
</dbReference>
<evidence type="ECO:0000256" key="3">
    <source>
        <dbReference type="ARBA" id="ARBA00022670"/>
    </source>
</evidence>
<reference evidence="10" key="1">
    <citation type="journal article" date="2011" name="MBio">
        <title>Novel metabolic attributes of the genus Cyanothece, comprising a group of unicellular nitrogen-fixing Cyanobacteria.</title>
        <authorList>
            <person name="Bandyopadhyay A."/>
            <person name="Elvitigala T."/>
            <person name="Welsh E."/>
            <person name="Stockel J."/>
            <person name="Liberton M."/>
            <person name="Min H."/>
            <person name="Sherman L.A."/>
            <person name="Pakrasi H.B."/>
        </authorList>
    </citation>
    <scope>NUCLEOTIDE SEQUENCE [LARGE SCALE GENOMIC DNA]</scope>
    <source>
        <strain evidence="10">PCC 7822</strain>
    </source>
</reference>
<dbReference type="NCBIfam" id="TIGR04178">
    <property type="entry name" value="exo_archaeo"/>
    <property type="match status" value="1"/>
</dbReference>
<dbReference type="InterPro" id="IPR019127">
    <property type="entry name" value="Exosortase"/>
</dbReference>
<evidence type="ECO:0000256" key="6">
    <source>
        <dbReference type="ARBA" id="ARBA00022989"/>
    </source>
</evidence>
<keyword evidence="3" id="KW-0645">Protease</keyword>
<keyword evidence="6 8" id="KW-1133">Transmembrane helix</keyword>
<dbReference type="GO" id="GO:0008233">
    <property type="term" value="F:peptidase activity"/>
    <property type="evidence" value="ECO:0007669"/>
    <property type="project" value="UniProtKB-KW"/>
</dbReference>
<dbReference type="HOGENOM" id="CLU_939548_0_0_3"/>
<dbReference type="InterPro" id="IPR026392">
    <property type="entry name" value="Exo/Archaeosortase_dom"/>
</dbReference>
<dbReference type="eggNOG" id="ENOG502Z7PP">
    <property type="taxonomic scope" value="Bacteria"/>
</dbReference>
<dbReference type="STRING" id="497965.Cyan7822_3787"/>
<dbReference type="AlphaFoldDB" id="E0UI70"/>
<evidence type="ECO:0000313" key="10">
    <source>
        <dbReference type="Proteomes" id="UP000008206"/>
    </source>
</evidence>
<feature type="transmembrane region" description="Helical" evidence="8">
    <location>
        <begin position="78"/>
        <end position="94"/>
    </location>
</feature>
<keyword evidence="5" id="KW-0378">Hydrolase</keyword>
<dbReference type="Pfam" id="PF09721">
    <property type="entry name" value="Exosortase_EpsH"/>
    <property type="match status" value="1"/>
</dbReference>